<organism evidence="1 2">
    <name type="scientific">Azorhizophilus paspali</name>
    <name type="common">Azotobacter paspali</name>
    <dbReference type="NCBI Taxonomy" id="69963"/>
    <lineage>
        <taxon>Bacteria</taxon>
        <taxon>Pseudomonadati</taxon>
        <taxon>Pseudomonadota</taxon>
        <taxon>Gammaproteobacteria</taxon>
        <taxon>Pseudomonadales</taxon>
        <taxon>Pseudomonadaceae</taxon>
        <taxon>Azorhizophilus</taxon>
    </lineage>
</organism>
<comment type="caution">
    <text evidence="1">The sequence shown here is derived from an EMBL/GenBank/DDBJ whole genome shotgun (WGS) entry which is preliminary data.</text>
</comment>
<dbReference type="EMBL" id="JBHLSS010000155">
    <property type="protein sequence ID" value="MFC0712162.1"/>
    <property type="molecule type" value="Genomic_DNA"/>
</dbReference>
<protein>
    <submittedName>
        <fullName evidence="1">Uncharacterized protein</fullName>
    </submittedName>
</protein>
<sequence length="89" mass="9820">MSPTYKDSPDVFPPVCDADSIQGIEHHRQALQTGLARFRHSGSAATARHTYATMGLMASMSPLYNQQLGNNVQMLFSNTPADQVKLRLE</sequence>
<keyword evidence="2" id="KW-1185">Reference proteome</keyword>
<evidence type="ECO:0000313" key="2">
    <source>
        <dbReference type="Proteomes" id="UP001589891"/>
    </source>
</evidence>
<dbReference type="RefSeq" id="WP_376949552.1">
    <property type="nucleotide sequence ID" value="NZ_CP171449.1"/>
</dbReference>
<accession>A0ABV6SRL2</accession>
<name>A0ABV6SRL2_AZOPA</name>
<dbReference type="Proteomes" id="UP001589891">
    <property type="component" value="Unassembled WGS sequence"/>
</dbReference>
<proteinExistence type="predicted"/>
<gene>
    <name evidence="1" type="ORF">ACFFGX_22350</name>
</gene>
<reference evidence="1 2" key="1">
    <citation type="submission" date="2024-09" db="EMBL/GenBank/DDBJ databases">
        <authorList>
            <person name="Sun Q."/>
            <person name="Mori K."/>
        </authorList>
    </citation>
    <scope>NUCLEOTIDE SEQUENCE [LARGE SCALE GENOMIC DNA]</scope>
    <source>
        <strain evidence="1 2">NCAIM B.01794</strain>
    </source>
</reference>
<evidence type="ECO:0000313" key="1">
    <source>
        <dbReference type="EMBL" id="MFC0712162.1"/>
    </source>
</evidence>